<dbReference type="EMBL" id="MU267964">
    <property type="protein sequence ID" value="KAH7906889.1"/>
    <property type="molecule type" value="Genomic_DNA"/>
</dbReference>
<accession>A0ACB8A1L2</accession>
<name>A0ACB8A1L2_9AGAM</name>
<reference evidence="1" key="1">
    <citation type="journal article" date="2021" name="New Phytol.">
        <title>Evolutionary innovations through gain and loss of genes in the ectomycorrhizal Boletales.</title>
        <authorList>
            <person name="Wu G."/>
            <person name="Miyauchi S."/>
            <person name="Morin E."/>
            <person name="Kuo A."/>
            <person name="Drula E."/>
            <person name="Varga T."/>
            <person name="Kohler A."/>
            <person name="Feng B."/>
            <person name="Cao Y."/>
            <person name="Lipzen A."/>
            <person name="Daum C."/>
            <person name="Hundley H."/>
            <person name="Pangilinan J."/>
            <person name="Johnson J."/>
            <person name="Barry K."/>
            <person name="LaButti K."/>
            <person name="Ng V."/>
            <person name="Ahrendt S."/>
            <person name="Min B."/>
            <person name="Choi I.G."/>
            <person name="Park H."/>
            <person name="Plett J.M."/>
            <person name="Magnuson J."/>
            <person name="Spatafora J.W."/>
            <person name="Nagy L.G."/>
            <person name="Henrissat B."/>
            <person name="Grigoriev I.V."/>
            <person name="Yang Z.L."/>
            <person name="Xu J."/>
            <person name="Martin F.M."/>
        </authorList>
    </citation>
    <scope>NUCLEOTIDE SEQUENCE</scope>
    <source>
        <strain evidence="1">ATCC 28755</strain>
    </source>
</reference>
<evidence type="ECO:0000313" key="2">
    <source>
        <dbReference type="Proteomes" id="UP000790377"/>
    </source>
</evidence>
<sequence length="102" mass="11204">MAILLPILLRQVAFNLGDGEEVEEPISAIRYQPIPGAAIRVPALCLIHNADSSDGVKYRRNSIDEIGCGARVGAISPSLCNIFGNFLKSRFPIMVKFPEHHF</sequence>
<comment type="caution">
    <text evidence="1">The sequence shown here is derived from an EMBL/GenBank/DDBJ whole genome shotgun (WGS) entry which is preliminary data.</text>
</comment>
<evidence type="ECO:0000313" key="1">
    <source>
        <dbReference type="EMBL" id="KAH7906889.1"/>
    </source>
</evidence>
<proteinExistence type="predicted"/>
<organism evidence="1 2">
    <name type="scientific">Hygrophoropsis aurantiaca</name>
    <dbReference type="NCBI Taxonomy" id="72124"/>
    <lineage>
        <taxon>Eukaryota</taxon>
        <taxon>Fungi</taxon>
        <taxon>Dikarya</taxon>
        <taxon>Basidiomycota</taxon>
        <taxon>Agaricomycotina</taxon>
        <taxon>Agaricomycetes</taxon>
        <taxon>Agaricomycetidae</taxon>
        <taxon>Boletales</taxon>
        <taxon>Coniophorineae</taxon>
        <taxon>Hygrophoropsidaceae</taxon>
        <taxon>Hygrophoropsis</taxon>
    </lineage>
</organism>
<protein>
    <submittedName>
        <fullName evidence="1">Uncharacterized protein</fullName>
    </submittedName>
</protein>
<gene>
    <name evidence="1" type="ORF">BJ138DRAFT_567631</name>
</gene>
<keyword evidence="2" id="KW-1185">Reference proteome</keyword>
<dbReference type="Proteomes" id="UP000790377">
    <property type="component" value="Unassembled WGS sequence"/>
</dbReference>